<feature type="domain" description="Thioredoxin" evidence="14">
    <location>
        <begin position="12"/>
        <end position="165"/>
    </location>
</feature>
<keyword evidence="4" id="KW-0575">Peroxidase</keyword>
<dbReference type="InterPro" id="IPR036249">
    <property type="entry name" value="Thioredoxin-like_sf"/>
</dbReference>
<comment type="catalytic activity">
    <reaction evidence="12">
        <text>a hydroperoxide + [thioredoxin]-dithiol = an alcohol + [thioredoxin]-disulfide + H2O</text>
        <dbReference type="Rhea" id="RHEA:62620"/>
        <dbReference type="Rhea" id="RHEA-COMP:10698"/>
        <dbReference type="Rhea" id="RHEA-COMP:10700"/>
        <dbReference type="ChEBI" id="CHEBI:15377"/>
        <dbReference type="ChEBI" id="CHEBI:29950"/>
        <dbReference type="ChEBI" id="CHEBI:30879"/>
        <dbReference type="ChEBI" id="CHEBI:35924"/>
        <dbReference type="ChEBI" id="CHEBI:50058"/>
        <dbReference type="EC" id="1.11.1.24"/>
    </reaction>
</comment>
<dbReference type="InterPro" id="IPR024706">
    <property type="entry name" value="Peroxiredoxin_AhpC-typ"/>
</dbReference>
<name>A0A1L4CZQ1_9BACT</name>
<dbReference type="GO" id="GO:0008379">
    <property type="term" value="F:thioredoxin peroxidase activity"/>
    <property type="evidence" value="ECO:0007669"/>
    <property type="project" value="TreeGrafter"/>
</dbReference>
<evidence type="ECO:0000313" key="15">
    <source>
        <dbReference type="EMBL" id="APJ03434.1"/>
    </source>
</evidence>
<dbReference type="PROSITE" id="PS51352">
    <property type="entry name" value="THIOREDOXIN_2"/>
    <property type="match status" value="1"/>
</dbReference>
<feature type="active site" description="Cysteine sulfenic acid (-SOH) intermediate; for peroxidase activity" evidence="13">
    <location>
        <position position="54"/>
    </location>
</feature>
<evidence type="ECO:0000256" key="5">
    <source>
        <dbReference type="ARBA" id="ARBA00022862"/>
    </source>
</evidence>
<dbReference type="InterPro" id="IPR013766">
    <property type="entry name" value="Thioredoxin_domain"/>
</dbReference>
<evidence type="ECO:0000256" key="1">
    <source>
        <dbReference type="ARBA" id="ARBA00003330"/>
    </source>
</evidence>
<dbReference type="GO" id="GO:0045454">
    <property type="term" value="P:cell redox homeostasis"/>
    <property type="evidence" value="ECO:0007669"/>
    <property type="project" value="TreeGrafter"/>
</dbReference>
<dbReference type="GO" id="GO:0034599">
    <property type="term" value="P:cellular response to oxidative stress"/>
    <property type="evidence" value="ECO:0007669"/>
    <property type="project" value="TreeGrafter"/>
</dbReference>
<dbReference type="SUPFAM" id="SSF52833">
    <property type="entry name" value="Thioredoxin-like"/>
    <property type="match status" value="1"/>
</dbReference>
<dbReference type="GO" id="GO:0005737">
    <property type="term" value="C:cytoplasm"/>
    <property type="evidence" value="ECO:0007669"/>
    <property type="project" value="TreeGrafter"/>
</dbReference>
<proteinExistence type="inferred from homology"/>
<keyword evidence="5" id="KW-0049">Antioxidant</keyword>
<evidence type="ECO:0000256" key="12">
    <source>
        <dbReference type="ARBA" id="ARBA00049091"/>
    </source>
</evidence>
<dbReference type="Proteomes" id="UP000184731">
    <property type="component" value="Chromosome"/>
</dbReference>
<dbReference type="KEGG" id="saqi:AXG55_05750"/>
<dbReference type="OrthoDB" id="5293149at2"/>
<dbReference type="Pfam" id="PF00578">
    <property type="entry name" value="AhpC-TSA"/>
    <property type="match status" value="1"/>
</dbReference>
<dbReference type="PIRSF" id="PIRSF000239">
    <property type="entry name" value="AHPC"/>
    <property type="match status" value="1"/>
</dbReference>
<dbReference type="PANTHER" id="PTHR42801:SF4">
    <property type="entry name" value="AHPC_TSA FAMILY PROTEIN"/>
    <property type="match status" value="1"/>
</dbReference>
<evidence type="ECO:0000313" key="16">
    <source>
        <dbReference type="Proteomes" id="UP000184731"/>
    </source>
</evidence>
<evidence type="ECO:0000256" key="11">
    <source>
        <dbReference type="ARBA" id="ARBA00042639"/>
    </source>
</evidence>
<evidence type="ECO:0000259" key="14">
    <source>
        <dbReference type="PROSITE" id="PS51352"/>
    </source>
</evidence>
<evidence type="ECO:0000256" key="13">
    <source>
        <dbReference type="PIRSR" id="PIRSR000239-1"/>
    </source>
</evidence>
<comment type="function">
    <text evidence="1">Thiol-specific peroxidase that catalyzes the reduction of hydrogen peroxide and organic hydroperoxides to water and alcohols, respectively. Plays a role in cell protection against oxidative stress by detoxifying peroxides and as sensor of hydrogen peroxide-mediated signaling events.</text>
</comment>
<organism evidence="15 16">
    <name type="scientific">Silvanigrella aquatica</name>
    <dbReference type="NCBI Taxonomy" id="1915309"/>
    <lineage>
        <taxon>Bacteria</taxon>
        <taxon>Pseudomonadati</taxon>
        <taxon>Bdellovibrionota</taxon>
        <taxon>Oligoflexia</taxon>
        <taxon>Silvanigrellales</taxon>
        <taxon>Silvanigrellaceae</taxon>
        <taxon>Silvanigrella</taxon>
    </lineage>
</organism>
<dbReference type="InterPro" id="IPR050924">
    <property type="entry name" value="Peroxiredoxin_BCP/PrxQ"/>
</dbReference>
<keyword evidence="6" id="KW-0560">Oxidoreductase</keyword>
<evidence type="ECO:0000256" key="10">
    <source>
        <dbReference type="ARBA" id="ARBA00038489"/>
    </source>
</evidence>
<keyword evidence="7" id="KW-1015">Disulfide bond</keyword>
<dbReference type="PANTHER" id="PTHR42801">
    <property type="entry name" value="THIOREDOXIN-DEPENDENT PEROXIDE REDUCTASE"/>
    <property type="match status" value="1"/>
</dbReference>
<evidence type="ECO:0000256" key="8">
    <source>
        <dbReference type="ARBA" id="ARBA00023284"/>
    </source>
</evidence>
<dbReference type="CDD" id="cd03017">
    <property type="entry name" value="PRX_BCP"/>
    <property type="match status" value="1"/>
</dbReference>
<comment type="subunit">
    <text evidence="2">Monomer.</text>
</comment>
<evidence type="ECO:0000256" key="4">
    <source>
        <dbReference type="ARBA" id="ARBA00022559"/>
    </source>
</evidence>
<reference evidence="15 16" key="1">
    <citation type="submission" date="2016-10" db="EMBL/GenBank/DDBJ databases">
        <title>Silvanigrella aquatica sp. nov., isolated from a freshwater lake located in the Black Forest, Germany, description of Silvanigrellaceae fam. nov., Silvanigrellales ord. nov., reclassification of the order Bdellovibrionales in the class Oligoflexia, reclassification of the families Bacteriovoracaceae and Halobacteriovoraceae in the new order Bacteriovoracales ord. nov., and reclassification of the family Pseudobacteriovoracaceae in the order Oligoflexiales.</title>
        <authorList>
            <person name="Hahn M.W."/>
            <person name="Schmidt J."/>
            <person name="Koll U."/>
            <person name="Rohde M."/>
            <person name="Verbag S."/>
            <person name="Pitt A."/>
            <person name="Nakai R."/>
            <person name="Naganuma T."/>
            <person name="Lang E."/>
        </authorList>
    </citation>
    <scope>NUCLEOTIDE SEQUENCE [LARGE SCALE GENOMIC DNA]</scope>
    <source>
        <strain evidence="15 16">MWH-Nonnen-W8red</strain>
    </source>
</reference>
<dbReference type="EMBL" id="CP017834">
    <property type="protein sequence ID" value="APJ03434.1"/>
    <property type="molecule type" value="Genomic_DNA"/>
</dbReference>
<evidence type="ECO:0000256" key="6">
    <source>
        <dbReference type="ARBA" id="ARBA00023002"/>
    </source>
</evidence>
<dbReference type="AlphaFoldDB" id="A0A1L4CZQ1"/>
<evidence type="ECO:0000256" key="3">
    <source>
        <dbReference type="ARBA" id="ARBA00013017"/>
    </source>
</evidence>
<dbReference type="STRING" id="1915309.AXG55_05750"/>
<evidence type="ECO:0000256" key="2">
    <source>
        <dbReference type="ARBA" id="ARBA00011245"/>
    </source>
</evidence>
<protein>
    <recommendedName>
        <fullName evidence="3">thioredoxin-dependent peroxiredoxin</fullName>
        <ecNumber evidence="3">1.11.1.24</ecNumber>
    </recommendedName>
    <alternativeName>
        <fullName evidence="9">Thioredoxin peroxidase</fullName>
    </alternativeName>
    <alternativeName>
        <fullName evidence="11">Thioredoxin-dependent peroxiredoxin Bcp</fullName>
    </alternativeName>
</protein>
<comment type="similarity">
    <text evidence="10">Belongs to the peroxiredoxin family. BCP/PrxQ subfamily.</text>
</comment>
<dbReference type="InterPro" id="IPR000866">
    <property type="entry name" value="AhpC/TSA"/>
</dbReference>
<evidence type="ECO:0000256" key="7">
    <source>
        <dbReference type="ARBA" id="ARBA00023157"/>
    </source>
</evidence>
<gene>
    <name evidence="15" type="ORF">AXG55_05750</name>
</gene>
<dbReference type="Gene3D" id="3.40.30.10">
    <property type="entry name" value="Glutaredoxin"/>
    <property type="match status" value="1"/>
</dbReference>
<keyword evidence="8" id="KW-0676">Redox-active center</keyword>
<keyword evidence="16" id="KW-1185">Reference proteome</keyword>
<dbReference type="RefSeq" id="WP_148697166.1">
    <property type="nucleotide sequence ID" value="NZ_CP017834.1"/>
</dbReference>
<evidence type="ECO:0000256" key="9">
    <source>
        <dbReference type="ARBA" id="ARBA00032824"/>
    </source>
</evidence>
<sequence length="166" mass="19399">MPIAKKVISPILEKPYKVKKFSVIDTHSNKYTNTNLLGKWHVVYFYPKDMTSGCTIEANDFQKKLKLFKELDCNVMGVSKDSCVSHQKFVEKENLTFLLLSDEELKMCEAFEVWKEKSMYGKKYMGVERSTFLINPEGFVVAEWRKVKVTDHVKEVFNVLKNIQKN</sequence>
<dbReference type="EC" id="1.11.1.24" evidence="3"/>
<accession>A0A1L4CZQ1</accession>
<dbReference type="FunFam" id="3.40.30.10:FF:000007">
    <property type="entry name" value="Thioredoxin-dependent thiol peroxidase"/>
    <property type="match status" value="1"/>
</dbReference>